<dbReference type="EMBL" id="WLZY01000002">
    <property type="protein sequence ID" value="NDL57010.1"/>
    <property type="molecule type" value="Genomic_DNA"/>
</dbReference>
<evidence type="ECO:0000313" key="2">
    <source>
        <dbReference type="EMBL" id="NDL57010.1"/>
    </source>
</evidence>
<dbReference type="AlphaFoldDB" id="A0A7K3M185"/>
<sequence length="335" mass="37409">MADASRQDGARVGWPCGHELRPVAELPDILIKAGSHHGKRARKLYQSKKYEELLDAAISAGIAVEMVAKACVAKLNPALLAGRLLSTDQKTAGAQDTILYLAGHHDLAIDGNYISRISTVNAKVAVAVAKRIDRRKHLPSADTECVIDARDAAIHMGLVDAGLLENAVENMVRFIDGALKMLNKQDDEFWENVDSERVKQLLDHIDARGMAAVTDKIKQSKEHYSYMIRLHGYPTVHLLADTATKFIFHQWSNSKIMSARCPACKNNGWYVVDSMSDAEHDHDEVLISHHYAISHFECPYCTLRLDEDELAHAGLEDDGDELMESEWDEDSERER</sequence>
<protein>
    <submittedName>
        <fullName evidence="2">Uncharacterized protein</fullName>
    </submittedName>
</protein>
<keyword evidence="3" id="KW-1185">Reference proteome</keyword>
<gene>
    <name evidence="2" type="ORF">F7O44_07995</name>
</gene>
<feature type="region of interest" description="Disordered" evidence="1">
    <location>
        <begin position="314"/>
        <end position="335"/>
    </location>
</feature>
<evidence type="ECO:0000256" key="1">
    <source>
        <dbReference type="SAM" id="MobiDB-lite"/>
    </source>
</evidence>
<feature type="compositionally biased region" description="Acidic residues" evidence="1">
    <location>
        <begin position="316"/>
        <end position="335"/>
    </location>
</feature>
<reference evidence="2 3" key="1">
    <citation type="submission" date="2019-11" db="EMBL/GenBank/DDBJ databases">
        <authorList>
            <person name="Li X.-J."/>
            <person name="Feng X.-M."/>
        </authorList>
    </citation>
    <scope>NUCLEOTIDE SEQUENCE [LARGE SCALE GENOMIC DNA]</scope>
    <source>
        <strain evidence="2 3">XMNu-373</strain>
    </source>
</reference>
<name>A0A7K3M185_9ACTN</name>
<dbReference type="Proteomes" id="UP000460435">
    <property type="component" value="Unassembled WGS sequence"/>
</dbReference>
<proteinExistence type="predicted"/>
<accession>A0A7K3M185</accession>
<evidence type="ECO:0000313" key="3">
    <source>
        <dbReference type="Proteomes" id="UP000460435"/>
    </source>
</evidence>
<comment type="caution">
    <text evidence="2">The sequence shown here is derived from an EMBL/GenBank/DDBJ whole genome shotgun (WGS) entry which is preliminary data.</text>
</comment>
<organism evidence="2 3">
    <name type="scientific">Phytoactinopolyspora mesophila</name>
    <dbReference type="NCBI Taxonomy" id="2650750"/>
    <lineage>
        <taxon>Bacteria</taxon>
        <taxon>Bacillati</taxon>
        <taxon>Actinomycetota</taxon>
        <taxon>Actinomycetes</taxon>
        <taxon>Jiangellales</taxon>
        <taxon>Jiangellaceae</taxon>
        <taxon>Phytoactinopolyspora</taxon>
    </lineage>
</organism>